<dbReference type="OrthoDB" id="9803201at2"/>
<dbReference type="InterPro" id="IPR023574">
    <property type="entry name" value="Ribosomal_uL4_dom_sf"/>
</dbReference>
<dbReference type="Gene3D" id="3.40.1370.10">
    <property type="match status" value="1"/>
</dbReference>
<dbReference type="EMBL" id="LWQS01000067">
    <property type="protein sequence ID" value="OAN44361.1"/>
    <property type="molecule type" value="Genomic_DNA"/>
</dbReference>
<feature type="region of interest" description="Disordered" evidence="6">
    <location>
        <begin position="47"/>
        <end position="97"/>
    </location>
</feature>
<dbReference type="STRING" id="1707952.A6A03_16735"/>
<proteinExistence type="inferred from homology"/>
<accession>A0A178M6H4</accession>
<dbReference type="GO" id="GO:0006412">
    <property type="term" value="P:translation"/>
    <property type="evidence" value="ECO:0007669"/>
    <property type="project" value="UniProtKB-UniRule"/>
</dbReference>
<dbReference type="GO" id="GO:1990904">
    <property type="term" value="C:ribonucleoprotein complex"/>
    <property type="evidence" value="ECO:0007669"/>
    <property type="project" value="UniProtKB-KW"/>
</dbReference>
<comment type="function">
    <text evidence="5">Forms part of the polypeptide exit tunnel.</text>
</comment>
<dbReference type="InterPro" id="IPR002136">
    <property type="entry name" value="Ribosomal_uL4"/>
</dbReference>
<evidence type="ECO:0000256" key="3">
    <source>
        <dbReference type="ARBA" id="ARBA00023274"/>
    </source>
</evidence>
<dbReference type="RefSeq" id="WP_066789229.1">
    <property type="nucleotide sequence ID" value="NZ_LWQS01000067.1"/>
</dbReference>
<protein>
    <recommendedName>
        <fullName evidence="4 5">Large ribosomal subunit protein uL4</fullName>
    </recommendedName>
</protein>
<sequence length="222" mass="24530">MQATLYNQAGEQVGAIEVSDYIFGIEPNVPVMHQYVVMQNANARLGTHNTRGRGEVKGSTRKLYRQKGTGRARQGSIRAPHHKGGGIAHGPHPRSYRVSMPRKMRRLGVRSALSAKFAAGQIRFVDALSFAQPRTKDFIAFLKAHGLADVKTLVVIDSKSPANENLRRSANNLPQVKTLLAHYLNVRDLLVYDHIVMPKAAVEVVESYLGERTRVAAPAQED</sequence>
<dbReference type="InterPro" id="IPR013005">
    <property type="entry name" value="Ribosomal_uL4-like"/>
</dbReference>
<dbReference type="Proteomes" id="UP000078287">
    <property type="component" value="Unassembled WGS sequence"/>
</dbReference>
<keyword evidence="5" id="KW-0694">RNA-binding</keyword>
<evidence type="ECO:0000256" key="4">
    <source>
        <dbReference type="ARBA" id="ARBA00035244"/>
    </source>
</evidence>
<dbReference type="PANTHER" id="PTHR10746">
    <property type="entry name" value="50S RIBOSOMAL PROTEIN L4"/>
    <property type="match status" value="1"/>
</dbReference>
<keyword evidence="3 5" id="KW-0687">Ribonucleoprotein</keyword>
<keyword evidence="8" id="KW-1185">Reference proteome</keyword>
<evidence type="ECO:0000313" key="7">
    <source>
        <dbReference type="EMBL" id="OAN44361.1"/>
    </source>
</evidence>
<comment type="function">
    <text evidence="5">One of the primary rRNA binding proteins, this protein initially binds near the 5'-end of the 23S rRNA. It is important during the early stages of 50S assembly. It makes multiple contacts with different domains of the 23S rRNA in the assembled 50S subunit and ribosome.</text>
</comment>
<dbReference type="NCBIfam" id="TIGR03953">
    <property type="entry name" value="rplD_bact"/>
    <property type="match status" value="1"/>
</dbReference>
<organism evidence="7 8">
    <name type="scientific">Chloroflexus islandicus</name>
    <dbReference type="NCBI Taxonomy" id="1707952"/>
    <lineage>
        <taxon>Bacteria</taxon>
        <taxon>Bacillati</taxon>
        <taxon>Chloroflexota</taxon>
        <taxon>Chloroflexia</taxon>
        <taxon>Chloroflexales</taxon>
        <taxon>Chloroflexineae</taxon>
        <taxon>Chloroflexaceae</taxon>
        <taxon>Chloroflexus</taxon>
    </lineage>
</organism>
<evidence type="ECO:0000256" key="6">
    <source>
        <dbReference type="SAM" id="MobiDB-lite"/>
    </source>
</evidence>
<dbReference type="GO" id="GO:0005840">
    <property type="term" value="C:ribosome"/>
    <property type="evidence" value="ECO:0007669"/>
    <property type="project" value="UniProtKB-KW"/>
</dbReference>
<gene>
    <name evidence="5" type="primary">rplD</name>
    <name evidence="7" type="ORF">A6A03_16735</name>
</gene>
<reference evidence="7 8" key="1">
    <citation type="submission" date="2016-04" db="EMBL/GenBank/DDBJ databases">
        <title>Chloroflexus islandicus sp. nov., a thermophilic filamentous anoxygenic phototrophic bacterium from geyser Strokkur (Iceland).</title>
        <authorList>
            <person name="Gaisin V.A."/>
            <person name="Kalashnikov A.M."/>
            <person name="Sukhacheva M.V."/>
            <person name="Grouzdev D.S."/>
            <person name="Ivanov T.M."/>
            <person name="Kuznetsov B."/>
            <person name="Gorlenko V.M."/>
        </authorList>
    </citation>
    <scope>NUCLEOTIDE SEQUENCE [LARGE SCALE GENOMIC DNA]</scope>
    <source>
        <strain evidence="8">isl-2</strain>
    </source>
</reference>
<dbReference type="SUPFAM" id="SSF52166">
    <property type="entry name" value="Ribosomal protein L4"/>
    <property type="match status" value="1"/>
</dbReference>
<dbReference type="HAMAP" id="MF_01328_B">
    <property type="entry name" value="Ribosomal_uL4_B"/>
    <property type="match status" value="1"/>
</dbReference>
<dbReference type="Pfam" id="PF00573">
    <property type="entry name" value="Ribosomal_L4"/>
    <property type="match status" value="1"/>
</dbReference>
<dbReference type="GO" id="GO:0019843">
    <property type="term" value="F:rRNA binding"/>
    <property type="evidence" value="ECO:0007669"/>
    <property type="project" value="UniProtKB-UniRule"/>
</dbReference>
<comment type="caution">
    <text evidence="7">The sequence shown here is derived from an EMBL/GenBank/DDBJ whole genome shotgun (WGS) entry which is preliminary data.</text>
</comment>
<dbReference type="GO" id="GO:0003735">
    <property type="term" value="F:structural constituent of ribosome"/>
    <property type="evidence" value="ECO:0007669"/>
    <property type="project" value="InterPro"/>
</dbReference>
<dbReference type="PANTHER" id="PTHR10746:SF6">
    <property type="entry name" value="LARGE RIBOSOMAL SUBUNIT PROTEIN UL4M"/>
    <property type="match status" value="1"/>
</dbReference>
<evidence type="ECO:0000256" key="5">
    <source>
        <dbReference type="HAMAP-Rule" id="MF_01328"/>
    </source>
</evidence>
<evidence type="ECO:0000256" key="1">
    <source>
        <dbReference type="ARBA" id="ARBA00010528"/>
    </source>
</evidence>
<keyword evidence="2 5" id="KW-0689">Ribosomal protein</keyword>
<evidence type="ECO:0000256" key="2">
    <source>
        <dbReference type="ARBA" id="ARBA00022980"/>
    </source>
</evidence>
<comment type="subunit">
    <text evidence="5">Part of the 50S ribosomal subunit.</text>
</comment>
<feature type="compositionally biased region" description="Basic residues" evidence="6">
    <location>
        <begin position="59"/>
        <end position="70"/>
    </location>
</feature>
<keyword evidence="5" id="KW-0699">rRNA-binding</keyword>
<evidence type="ECO:0000313" key="8">
    <source>
        <dbReference type="Proteomes" id="UP000078287"/>
    </source>
</evidence>
<comment type="similarity">
    <text evidence="1 5">Belongs to the universal ribosomal protein uL4 family.</text>
</comment>
<dbReference type="AlphaFoldDB" id="A0A178M6H4"/>
<name>A0A178M6H4_9CHLR</name>